<accession>A0A9P3H7U0</accession>
<sequence>MIEAKAATISGRYKRLTNSPNNVFSTSLSKTITKVVGSSRPELCAEILQYLIQQRDLHNANRQVINSELARLITEHSQPAVSSSQAPPTADQASLFTETMKLKASNMLERMFLAELPTPSPLLPHTDLIESQQKLWVFLSKMGTGDWHIATSLLPCWDPKDFEVLMTAGLKVYTATTNDPSDHHQEKLCQFSTLKENVGTRARDVSTRTQAELAQLQTSFADPGVKN</sequence>
<name>A0A9P3H7U0_9FUNG</name>
<dbReference type="OrthoDB" id="2441348at2759"/>
<reference evidence="1" key="1">
    <citation type="submission" date="2021-11" db="EMBL/GenBank/DDBJ databases">
        <authorList>
            <person name="Herlambang A."/>
            <person name="Guo Y."/>
            <person name="Takashima Y."/>
            <person name="Nishizawa T."/>
        </authorList>
    </citation>
    <scope>NUCLEOTIDE SEQUENCE</scope>
    <source>
        <strain evidence="1">E1425</strain>
    </source>
</reference>
<dbReference type="AlphaFoldDB" id="A0A9P3H7U0"/>
<evidence type="ECO:0000313" key="2">
    <source>
        <dbReference type="Proteomes" id="UP000827284"/>
    </source>
</evidence>
<organism evidence="1 2">
    <name type="scientific">Entomortierella parvispora</name>
    <dbReference type="NCBI Taxonomy" id="205924"/>
    <lineage>
        <taxon>Eukaryota</taxon>
        <taxon>Fungi</taxon>
        <taxon>Fungi incertae sedis</taxon>
        <taxon>Mucoromycota</taxon>
        <taxon>Mortierellomycotina</taxon>
        <taxon>Mortierellomycetes</taxon>
        <taxon>Mortierellales</taxon>
        <taxon>Mortierellaceae</taxon>
        <taxon>Entomortierella</taxon>
    </lineage>
</organism>
<protein>
    <submittedName>
        <fullName evidence="1">Uncharacterized protein</fullName>
    </submittedName>
</protein>
<proteinExistence type="predicted"/>
<evidence type="ECO:0000313" key="1">
    <source>
        <dbReference type="EMBL" id="GJJ71685.1"/>
    </source>
</evidence>
<comment type="caution">
    <text evidence="1">The sequence shown here is derived from an EMBL/GenBank/DDBJ whole genome shotgun (WGS) entry which is preliminary data.</text>
</comment>
<keyword evidence="2" id="KW-1185">Reference proteome</keyword>
<reference evidence="1" key="2">
    <citation type="journal article" date="2022" name="Microbiol. Resour. Announc.">
        <title>Whole-Genome Sequence of Entomortierella parvispora E1425, a Mucoromycotan Fungus Associated with Burkholderiaceae-Related Endosymbiotic Bacteria.</title>
        <authorList>
            <person name="Herlambang A."/>
            <person name="Guo Y."/>
            <person name="Takashima Y."/>
            <person name="Narisawa K."/>
            <person name="Ohta H."/>
            <person name="Nishizawa T."/>
        </authorList>
    </citation>
    <scope>NUCLEOTIDE SEQUENCE</scope>
    <source>
        <strain evidence="1">E1425</strain>
    </source>
</reference>
<dbReference type="Proteomes" id="UP000827284">
    <property type="component" value="Unassembled WGS sequence"/>
</dbReference>
<gene>
    <name evidence="1" type="ORF">EMPS_04035</name>
</gene>
<dbReference type="EMBL" id="BQFW01000005">
    <property type="protein sequence ID" value="GJJ71685.1"/>
    <property type="molecule type" value="Genomic_DNA"/>
</dbReference>